<dbReference type="PROSITE" id="PS51257">
    <property type="entry name" value="PROKAR_LIPOPROTEIN"/>
    <property type="match status" value="1"/>
</dbReference>
<dbReference type="Proteomes" id="UP001597399">
    <property type="component" value="Unassembled WGS sequence"/>
</dbReference>
<keyword evidence="2" id="KW-0732">Signal</keyword>
<gene>
    <name evidence="3" type="ORF">ACFSUE_18235</name>
</gene>
<keyword evidence="4" id="KW-1185">Reference proteome</keyword>
<name>A0ABW5SA45_9BACL</name>
<evidence type="ECO:0008006" key="5">
    <source>
        <dbReference type="Google" id="ProtNLM"/>
    </source>
</evidence>
<dbReference type="EMBL" id="JBHUMQ010000049">
    <property type="protein sequence ID" value="MFD2695542.1"/>
    <property type="molecule type" value="Genomic_DNA"/>
</dbReference>
<accession>A0ABW5SA45</accession>
<dbReference type="RefSeq" id="WP_253060612.1">
    <property type="nucleotide sequence ID" value="NZ_JAMXWM010000006.1"/>
</dbReference>
<protein>
    <recommendedName>
        <fullName evidence="5">Lipoprotein</fullName>
    </recommendedName>
</protein>
<evidence type="ECO:0000313" key="4">
    <source>
        <dbReference type="Proteomes" id="UP001597399"/>
    </source>
</evidence>
<feature type="signal peptide" evidence="2">
    <location>
        <begin position="1"/>
        <end position="27"/>
    </location>
</feature>
<proteinExistence type="predicted"/>
<evidence type="ECO:0000313" key="3">
    <source>
        <dbReference type="EMBL" id="MFD2695542.1"/>
    </source>
</evidence>
<reference evidence="4" key="1">
    <citation type="journal article" date="2019" name="Int. J. Syst. Evol. Microbiol.">
        <title>The Global Catalogue of Microorganisms (GCM) 10K type strain sequencing project: providing services to taxonomists for standard genome sequencing and annotation.</title>
        <authorList>
            <consortium name="The Broad Institute Genomics Platform"/>
            <consortium name="The Broad Institute Genome Sequencing Center for Infectious Disease"/>
            <person name="Wu L."/>
            <person name="Ma J."/>
        </authorList>
    </citation>
    <scope>NUCLEOTIDE SEQUENCE [LARGE SCALE GENOMIC DNA]</scope>
    <source>
        <strain evidence="4">TISTR 2466</strain>
    </source>
</reference>
<comment type="caution">
    <text evidence="3">The sequence shown here is derived from an EMBL/GenBank/DDBJ whole genome shotgun (WGS) entry which is preliminary data.</text>
</comment>
<organism evidence="3 4">
    <name type="scientific">Sporolactobacillus shoreicorticis</name>
    <dbReference type="NCBI Taxonomy" id="1923877"/>
    <lineage>
        <taxon>Bacteria</taxon>
        <taxon>Bacillati</taxon>
        <taxon>Bacillota</taxon>
        <taxon>Bacilli</taxon>
        <taxon>Bacillales</taxon>
        <taxon>Sporolactobacillaceae</taxon>
        <taxon>Sporolactobacillus</taxon>
    </lineage>
</organism>
<feature type="chain" id="PRO_5046440956" description="Lipoprotein" evidence="2">
    <location>
        <begin position="28"/>
        <end position="204"/>
    </location>
</feature>
<sequence length="204" mass="22984">MKSGLPKWAVFVSLFLFVVGCSNGDTASSERKNGENTTSVSPKDTGKSEDTSPHDIKREETIRTVLKGIVTGPDEEQKKLFKKQTTEDPQAMYPYLEKKYKFFLDEQYLQEFLKNNQATTWLQTAFMAGYQLKAATPIKIQKAKSGGYTFEFDVDYSKNGETNTVTIIGDTSTNDDDKITAINIIDDQGLFKLLTQKVPARHEK</sequence>
<feature type="compositionally biased region" description="Basic and acidic residues" evidence="1">
    <location>
        <begin position="44"/>
        <end position="58"/>
    </location>
</feature>
<evidence type="ECO:0000256" key="1">
    <source>
        <dbReference type="SAM" id="MobiDB-lite"/>
    </source>
</evidence>
<evidence type="ECO:0000256" key="2">
    <source>
        <dbReference type="SAM" id="SignalP"/>
    </source>
</evidence>
<feature type="region of interest" description="Disordered" evidence="1">
    <location>
        <begin position="25"/>
        <end position="58"/>
    </location>
</feature>